<dbReference type="GO" id="GO:0004784">
    <property type="term" value="F:superoxide dismutase activity"/>
    <property type="evidence" value="ECO:0007669"/>
    <property type="project" value="UniProtKB-EC"/>
</dbReference>
<name>A0AAW2YK06_9EUKA</name>
<dbReference type="PROSITE" id="PS00087">
    <property type="entry name" value="SOD_CU_ZN_1"/>
    <property type="match status" value="1"/>
</dbReference>
<dbReference type="InterPro" id="IPR036423">
    <property type="entry name" value="SOD-like_Cu/Zn_dom_sf"/>
</dbReference>
<dbReference type="InterPro" id="IPR001424">
    <property type="entry name" value="SOD_Cu_Zn_dom"/>
</dbReference>
<comment type="similarity">
    <text evidence="1 7">Belongs to the Cu-Zn superoxide dismutase family.</text>
</comment>
<comment type="caution">
    <text evidence="9">The sequence shown here is derived from an EMBL/GenBank/DDBJ whole genome shotgun (WGS) entry which is preliminary data.</text>
</comment>
<dbReference type="Proteomes" id="UP001431209">
    <property type="component" value="Unassembled WGS sequence"/>
</dbReference>
<protein>
    <recommendedName>
        <fullName evidence="7">Superoxide dismutase [Cu-Zn]</fullName>
        <ecNumber evidence="7">1.15.1.1</ecNumber>
    </recommendedName>
</protein>
<dbReference type="GO" id="GO:0005507">
    <property type="term" value="F:copper ion binding"/>
    <property type="evidence" value="ECO:0007669"/>
    <property type="project" value="InterPro"/>
</dbReference>
<dbReference type="Pfam" id="PF00080">
    <property type="entry name" value="Sod_Cu"/>
    <property type="match status" value="1"/>
</dbReference>
<gene>
    <name evidence="9" type="ORF">AKO1_005554</name>
</gene>
<dbReference type="EC" id="1.15.1.1" evidence="7"/>
<keyword evidence="3 7" id="KW-0862">Zinc</keyword>
<organism evidence="9 10">
    <name type="scientific">Acrasis kona</name>
    <dbReference type="NCBI Taxonomy" id="1008807"/>
    <lineage>
        <taxon>Eukaryota</taxon>
        <taxon>Discoba</taxon>
        <taxon>Heterolobosea</taxon>
        <taxon>Tetramitia</taxon>
        <taxon>Eutetramitia</taxon>
        <taxon>Acrasidae</taxon>
        <taxon>Acrasis</taxon>
    </lineage>
</organism>
<evidence type="ECO:0000256" key="2">
    <source>
        <dbReference type="ARBA" id="ARBA00022723"/>
    </source>
</evidence>
<evidence type="ECO:0000313" key="10">
    <source>
        <dbReference type="Proteomes" id="UP001431209"/>
    </source>
</evidence>
<evidence type="ECO:0000256" key="3">
    <source>
        <dbReference type="ARBA" id="ARBA00022833"/>
    </source>
</evidence>
<dbReference type="SUPFAM" id="SSF49329">
    <property type="entry name" value="Cu,Zn superoxide dismutase-like"/>
    <property type="match status" value="1"/>
</dbReference>
<evidence type="ECO:0000259" key="8">
    <source>
        <dbReference type="Pfam" id="PF00080"/>
    </source>
</evidence>
<dbReference type="CDD" id="cd00305">
    <property type="entry name" value="Cu-Zn_Superoxide_Dismutase"/>
    <property type="match status" value="1"/>
</dbReference>
<dbReference type="Gene3D" id="2.60.40.200">
    <property type="entry name" value="Superoxide dismutase, copper/zinc binding domain"/>
    <property type="match status" value="1"/>
</dbReference>
<dbReference type="PROSITE" id="PS00332">
    <property type="entry name" value="SOD_CU_ZN_2"/>
    <property type="match status" value="1"/>
</dbReference>
<keyword evidence="5 7" id="KW-0560">Oxidoreductase</keyword>
<evidence type="ECO:0000256" key="6">
    <source>
        <dbReference type="ARBA" id="ARBA00023008"/>
    </source>
</evidence>
<comment type="function">
    <text evidence="7">Destroys radicals which are normally produced within the cells and which are toxic to biological systems.</text>
</comment>
<comment type="catalytic activity">
    <reaction evidence="7">
        <text>2 superoxide + 2 H(+) = H2O2 + O2</text>
        <dbReference type="Rhea" id="RHEA:20696"/>
        <dbReference type="ChEBI" id="CHEBI:15378"/>
        <dbReference type="ChEBI" id="CHEBI:15379"/>
        <dbReference type="ChEBI" id="CHEBI:16240"/>
        <dbReference type="ChEBI" id="CHEBI:18421"/>
        <dbReference type="EC" id="1.15.1.1"/>
    </reaction>
</comment>
<reference evidence="9 10" key="1">
    <citation type="submission" date="2024-03" db="EMBL/GenBank/DDBJ databases">
        <title>The Acrasis kona genome and developmental transcriptomes reveal deep origins of eukaryotic multicellular pathways.</title>
        <authorList>
            <person name="Sheikh S."/>
            <person name="Fu C.-J."/>
            <person name="Brown M.W."/>
            <person name="Baldauf S.L."/>
        </authorList>
    </citation>
    <scope>NUCLEOTIDE SEQUENCE [LARGE SCALE GENOMIC DNA]</scope>
    <source>
        <strain evidence="9 10">ATCC MYA-3509</strain>
    </source>
</reference>
<dbReference type="PRINTS" id="PR00068">
    <property type="entry name" value="CUZNDISMTASE"/>
</dbReference>
<dbReference type="InterPro" id="IPR024134">
    <property type="entry name" value="SOD_Cu/Zn_/chaperone"/>
</dbReference>
<keyword evidence="2 7" id="KW-0479">Metal-binding</keyword>
<evidence type="ECO:0000313" key="9">
    <source>
        <dbReference type="EMBL" id="KAL0477620.1"/>
    </source>
</evidence>
<comment type="cofactor">
    <cofactor evidence="7">
        <name>Zn(2+)</name>
        <dbReference type="ChEBI" id="CHEBI:29105"/>
    </cofactor>
    <text evidence="7">Binds 1 zinc ion per subunit.</text>
</comment>
<dbReference type="FunFam" id="2.60.40.200:FF:000001">
    <property type="entry name" value="Superoxide dismutase [Cu-Zn]"/>
    <property type="match status" value="1"/>
</dbReference>
<keyword evidence="6 7" id="KW-0186">Copper</keyword>
<evidence type="ECO:0000256" key="5">
    <source>
        <dbReference type="ARBA" id="ARBA00023002"/>
    </source>
</evidence>
<keyword evidence="10" id="KW-1185">Reference proteome</keyword>
<comment type="cofactor">
    <cofactor evidence="7">
        <name>Cu cation</name>
        <dbReference type="ChEBI" id="CHEBI:23378"/>
    </cofactor>
    <text evidence="7">Binds 1 copper ion per subunit.</text>
</comment>
<evidence type="ECO:0000256" key="4">
    <source>
        <dbReference type="ARBA" id="ARBA00022862"/>
    </source>
</evidence>
<feature type="domain" description="Superoxide dismutase copper/zinc binding" evidence="8">
    <location>
        <begin position="50"/>
        <end position="184"/>
    </location>
</feature>
<proteinExistence type="inferred from homology"/>
<dbReference type="EMBL" id="JAOPGA020000204">
    <property type="protein sequence ID" value="KAL0477620.1"/>
    <property type="molecule type" value="Genomic_DNA"/>
</dbReference>
<evidence type="ECO:0000256" key="7">
    <source>
        <dbReference type="RuleBase" id="RU000393"/>
    </source>
</evidence>
<dbReference type="PANTHER" id="PTHR10003">
    <property type="entry name" value="SUPEROXIDE DISMUTASE CU-ZN -RELATED"/>
    <property type="match status" value="1"/>
</dbReference>
<dbReference type="AlphaFoldDB" id="A0AAW2YK06"/>
<keyword evidence="4" id="KW-0049">Antioxidant</keyword>
<sequence length="189" mass="19742">MLRTTFQVLAGVGLYEIATRSYNASGNSSSEQIEGVSAVCQLRPDGNSGVSGNVYLVQEPGQKTRIQGKITGLKAGKHGFHVHQYGDLTNGCITAGPHFNPGNKTHGGPGIEERHVGDLGNVVADKDGVAKIDLVDEQVVLSGRDSVIGRSLIIHADEDDLGKGGHEDSKTTGHAGARLACGVIGLKKH</sequence>
<accession>A0AAW2YK06</accession>
<dbReference type="InterPro" id="IPR018152">
    <property type="entry name" value="SOD_Cu/Zn_BS"/>
</dbReference>
<evidence type="ECO:0000256" key="1">
    <source>
        <dbReference type="ARBA" id="ARBA00010457"/>
    </source>
</evidence>